<feature type="domain" description="EGF-like" evidence="18">
    <location>
        <begin position="441"/>
        <end position="480"/>
    </location>
</feature>
<feature type="domain" description="EGF-like" evidence="18">
    <location>
        <begin position="2396"/>
        <end position="2436"/>
    </location>
</feature>
<dbReference type="Gene3D" id="3.90.290.10">
    <property type="entry name" value="TGF-beta binding (TB) domain"/>
    <property type="match status" value="9"/>
</dbReference>
<feature type="disulfide bond" evidence="15">
    <location>
        <begin position="445"/>
        <end position="455"/>
    </location>
</feature>
<dbReference type="FunFam" id="2.10.25.10:FF:000097">
    <property type="entry name" value="Fibrillin 2"/>
    <property type="match status" value="1"/>
</dbReference>
<feature type="domain" description="EGF-like" evidence="18">
    <location>
        <begin position="1396"/>
        <end position="1432"/>
    </location>
</feature>
<feature type="signal peptide" evidence="17">
    <location>
        <begin position="1"/>
        <end position="28"/>
    </location>
</feature>
<dbReference type="SMART" id="SM00181">
    <property type="entry name" value="EGF"/>
    <property type="match status" value="45"/>
</dbReference>
<feature type="domain" description="EGF-like" evidence="18">
    <location>
        <begin position="2476"/>
        <end position="2518"/>
    </location>
</feature>
<feature type="domain" description="TB" evidence="19">
    <location>
        <begin position="202"/>
        <end position="245"/>
    </location>
</feature>
<dbReference type="GO" id="GO:0005509">
    <property type="term" value="F:calcium ion binding"/>
    <property type="evidence" value="ECO:0007669"/>
    <property type="project" value="InterPro"/>
</dbReference>
<feature type="domain" description="EGF-like" evidence="18">
    <location>
        <begin position="2354"/>
        <end position="2391"/>
    </location>
</feature>
<dbReference type="SMART" id="SM00179">
    <property type="entry name" value="EGF_CA"/>
    <property type="match status" value="42"/>
</dbReference>
<dbReference type="InterPro" id="IPR000152">
    <property type="entry name" value="EGF-type_Asp/Asn_hydroxyl_site"/>
</dbReference>
<keyword evidence="4" id="KW-0272">Extracellular matrix</keyword>
<feature type="domain" description="EGF-like" evidence="18">
    <location>
        <begin position="1105"/>
        <end position="1146"/>
    </location>
</feature>
<feature type="domain" description="TB" evidence="19">
    <location>
        <begin position="2289"/>
        <end position="2342"/>
    </location>
</feature>
<feature type="domain" description="EGF-like" evidence="18">
    <location>
        <begin position="1878"/>
        <end position="1920"/>
    </location>
</feature>
<feature type="domain" description="EGF-like" evidence="18">
    <location>
        <begin position="1063"/>
        <end position="1104"/>
    </location>
</feature>
<dbReference type="PANTHER" id="PTHR47333:SF5">
    <property type="entry name" value="FIBRILLIN-3"/>
    <property type="match status" value="1"/>
</dbReference>
<feature type="domain" description="TB" evidence="19">
    <location>
        <begin position="610"/>
        <end position="655"/>
    </location>
</feature>
<protein>
    <recommendedName>
        <fullName evidence="14">Fibrillin-2</fullName>
    </recommendedName>
</protein>
<dbReference type="InterPro" id="IPR018097">
    <property type="entry name" value="EGF_Ca-bd_CS"/>
</dbReference>
<evidence type="ECO:0000256" key="2">
    <source>
        <dbReference type="ARBA" id="ARBA00008972"/>
    </source>
</evidence>
<feature type="domain" description="EGF-like" evidence="18">
    <location>
        <begin position="1230"/>
        <end position="1267"/>
    </location>
</feature>
<feature type="domain" description="EGF-like" evidence="18">
    <location>
        <begin position="2437"/>
        <end position="2473"/>
    </location>
</feature>
<feature type="disulfide bond" evidence="15">
    <location>
        <begin position="186"/>
        <end position="195"/>
    </location>
</feature>
<feature type="disulfide bond" evidence="15">
    <location>
        <begin position="1843"/>
        <end position="1853"/>
    </location>
</feature>
<dbReference type="Pfam" id="PF18193">
    <property type="entry name" value="Fibrillin_U_N"/>
    <property type="match status" value="1"/>
</dbReference>
<dbReference type="FunFam" id="3.90.290.10:FF:000010">
    <property type="entry name" value="Fibrillin 2"/>
    <property type="match status" value="1"/>
</dbReference>
<dbReference type="SUPFAM" id="SSF57184">
    <property type="entry name" value="Growth factor receptor domain"/>
    <property type="match status" value="10"/>
</dbReference>
<dbReference type="InterPro" id="IPR001881">
    <property type="entry name" value="EGF-like_Ca-bd_dom"/>
</dbReference>
<keyword evidence="10" id="KW-0325">Glycoprotein</keyword>
<dbReference type="Pfam" id="PF12947">
    <property type="entry name" value="EGF_3"/>
    <property type="match status" value="1"/>
</dbReference>
<evidence type="ECO:0000256" key="16">
    <source>
        <dbReference type="SAM" id="MobiDB-lite"/>
    </source>
</evidence>
<feature type="domain" description="EGF-like" evidence="18">
    <location>
        <begin position="673"/>
        <end position="714"/>
    </location>
</feature>
<dbReference type="InterPro" id="IPR026823">
    <property type="entry name" value="cEGF"/>
</dbReference>
<dbReference type="InterPro" id="IPR000742">
    <property type="entry name" value="EGF"/>
</dbReference>
<evidence type="ECO:0000259" key="19">
    <source>
        <dbReference type="PROSITE" id="PS51364"/>
    </source>
</evidence>
<comment type="similarity">
    <text evidence="2">Belongs to the fibrillin family.</text>
</comment>
<evidence type="ECO:0000256" key="4">
    <source>
        <dbReference type="ARBA" id="ARBA00022530"/>
    </source>
</evidence>
<feature type="domain" description="EGF-like" evidence="18">
    <location>
        <begin position="2559"/>
        <end position="2595"/>
    </location>
</feature>
<comment type="subcellular location">
    <subcellularLocation>
        <location evidence="1">Secreted</location>
        <location evidence="1">Extracellular space</location>
        <location evidence="1">Extracellular matrix</location>
    </subcellularLocation>
</comment>
<dbReference type="GO" id="GO:0001527">
    <property type="term" value="C:microfibril"/>
    <property type="evidence" value="ECO:0007669"/>
    <property type="project" value="UniProtKB-ARBA"/>
</dbReference>
<evidence type="ECO:0000256" key="10">
    <source>
        <dbReference type="ARBA" id="ARBA00023180"/>
    </source>
</evidence>
<comment type="function">
    <text evidence="11">Hormone secreted by trophoblasts that promotes trophoblast invasiveness. Has glucogenic activity: is able to increase plasma glucose levels.</text>
</comment>
<keyword evidence="7" id="KW-0677">Repeat</keyword>
<feature type="domain" description="EGF-like" evidence="18">
    <location>
        <begin position="1437"/>
        <end position="1477"/>
    </location>
</feature>
<dbReference type="InterPro" id="IPR013032">
    <property type="entry name" value="EGF-like_CS"/>
</dbReference>
<dbReference type="InterPro" id="IPR049388">
    <property type="entry name" value="FBN_EGF_N"/>
</dbReference>
<feature type="domain" description="EGF-like" evidence="18">
    <location>
        <begin position="1313"/>
        <end position="1353"/>
    </location>
</feature>
<feature type="domain" description="TB" evidence="19">
    <location>
        <begin position="1482"/>
        <end position="1538"/>
    </location>
</feature>
<dbReference type="Pfam" id="PF12662">
    <property type="entry name" value="cEGF"/>
    <property type="match status" value="4"/>
</dbReference>
<feature type="domain" description="EGF-like" evidence="18">
    <location>
        <begin position="1961"/>
        <end position="2002"/>
    </location>
</feature>
<dbReference type="Pfam" id="PF12661">
    <property type="entry name" value="hEGF"/>
    <property type="match status" value="2"/>
</dbReference>
<dbReference type="FunFam" id="3.90.290.10:FF:000007">
    <property type="entry name" value="Fibrillin 2"/>
    <property type="match status" value="1"/>
</dbReference>
<dbReference type="FunFam" id="2.10.25.10:FF:000002">
    <property type="entry name" value="Latent-transforming growth factor beta-binding protein 3"/>
    <property type="match status" value="1"/>
</dbReference>
<feature type="domain" description="EGF-like" evidence="18">
    <location>
        <begin position="164"/>
        <end position="196"/>
    </location>
</feature>
<dbReference type="FunFam" id="2.10.25.10:FF:000171">
    <property type="entry name" value="Fibrillin 2"/>
    <property type="match status" value="1"/>
</dbReference>
<dbReference type="FunFam" id="2.10.25.10:FF:000131">
    <property type="entry name" value="Fibrillin 2"/>
    <property type="match status" value="1"/>
</dbReference>
<dbReference type="InterPro" id="IPR040872">
    <property type="entry name" value="Fibrillin_U_N"/>
</dbReference>
<dbReference type="GeneTree" id="ENSGT00950000183158"/>
<dbReference type="FunFam" id="2.10.25.10:FF:000133">
    <property type="entry name" value="Fibrillin 3"/>
    <property type="match status" value="1"/>
</dbReference>
<dbReference type="SUPFAM" id="SSF57581">
    <property type="entry name" value="TB module/8-cys domain"/>
    <property type="match status" value="9"/>
</dbReference>
<dbReference type="FunFam" id="2.10.25.10:FF:000023">
    <property type="entry name" value="Fibrillin 2"/>
    <property type="match status" value="2"/>
</dbReference>
<dbReference type="FunFam" id="2.10.25.10:FF:000008">
    <property type="entry name" value="Signal peptide, CUB domain, EGF-like 2"/>
    <property type="match status" value="1"/>
</dbReference>
<feature type="disulfide bond" evidence="15">
    <location>
        <begin position="761"/>
        <end position="771"/>
    </location>
</feature>
<keyword evidence="3" id="KW-0964">Secreted</keyword>
<evidence type="ECO:0000256" key="6">
    <source>
        <dbReference type="ARBA" id="ARBA00022729"/>
    </source>
</evidence>
<dbReference type="InterPro" id="IPR017878">
    <property type="entry name" value="TB_dom"/>
</dbReference>
<feature type="domain" description="TB" evidence="19">
    <location>
        <begin position="2007"/>
        <end position="2060"/>
    </location>
</feature>
<feature type="domain" description="EGF-like" evidence="18">
    <location>
        <begin position="2118"/>
        <end position="2157"/>
    </location>
</feature>
<feature type="domain" description="EGF-like" evidence="18">
    <location>
        <begin position="978"/>
        <end position="1019"/>
    </location>
</feature>
<comment type="subunit">
    <text evidence="13">Interacts with BMP2, BMP4, BMP7, BMP10 and GDF5. Interacts with MFAP2 and MFAP5. Interacts with ADAMTSL5. Interacts with MFAP4.</text>
</comment>
<keyword evidence="9 15" id="KW-1015">Disulfide bond</keyword>
<dbReference type="FunFam" id="3.90.290.10:FF:000005">
    <property type="entry name" value="Fibrillin 2"/>
    <property type="match status" value="1"/>
</dbReference>
<name>A0A8B9D073_9AVES</name>
<feature type="domain" description="EGF-like" evidence="18">
    <location>
        <begin position="757"/>
        <end position="796"/>
    </location>
</feature>
<evidence type="ECO:0000313" key="21">
    <source>
        <dbReference type="Proteomes" id="UP000694426"/>
    </source>
</evidence>
<feature type="domain" description="EGF-like" evidence="18">
    <location>
        <begin position="1839"/>
        <end position="1874"/>
    </location>
</feature>
<dbReference type="FunFam" id="2.10.25.10:FF:000071">
    <property type="entry name" value="Fibrillin 2"/>
    <property type="match status" value="1"/>
</dbReference>
<feature type="domain" description="TB" evidence="19">
    <location>
        <begin position="1643"/>
        <end position="1696"/>
    </location>
</feature>
<feature type="domain" description="EGF-like" evidence="18">
    <location>
        <begin position="1354"/>
        <end position="1395"/>
    </location>
</feature>
<dbReference type="InterPro" id="IPR024731">
    <property type="entry name" value="NELL2-like_EGF"/>
</dbReference>
<evidence type="ECO:0000256" key="17">
    <source>
        <dbReference type="SAM" id="SignalP"/>
    </source>
</evidence>
<feature type="domain" description="EGF-like" evidence="18">
    <location>
        <begin position="481"/>
        <end position="522"/>
    </location>
</feature>
<dbReference type="Pfam" id="PF21364">
    <property type="entry name" value="EGF_FBN_1st"/>
    <property type="match status" value="1"/>
</dbReference>
<dbReference type="FunFam" id="2.10.25.10:FF:000038">
    <property type="entry name" value="Fibrillin 2"/>
    <property type="match status" value="1"/>
</dbReference>
<keyword evidence="5 15" id="KW-0245">EGF-like domain</keyword>
<dbReference type="CDD" id="cd00054">
    <property type="entry name" value="EGF_CA"/>
    <property type="match status" value="28"/>
</dbReference>
<dbReference type="PANTHER" id="PTHR47333">
    <property type="entry name" value="VON WILLEBRAND FACTOR C AND EGF DOMAIN-CONTAINING PROTEIN"/>
    <property type="match status" value="1"/>
</dbReference>
<dbReference type="FunFam" id="2.10.25.10:FF:000049">
    <property type="entry name" value="Fibrillin 2"/>
    <property type="match status" value="2"/>
</dbReference>
<dbReference type="FunFam" id="3.90.290.10:FF:000020">
    <property type="entry name" value="Fibrillin-1"/>
    <property type="match status" value="1"/>
</dbReference>
<feature type="domain" description="EGF-like" evidence="18">
    <location>
        <begin position="2076"/>
        <end position="2117"/>
    </location>
</feature>
<dbReference type="InterPro" id="IPR009030">
    <property type="entry name" value="Growth_fac_rcpt_cys_sf"/>
</dbReference>
<dbReference type="SUPFAM" id="SSF57196">
    <property type="entry name" value="EGF/Laminin"/>
    <property type="match status" value="10"/>
</dbReference>
<evidence type="ECO:0000256" key="13">
    <source>
        <dbReference type="ARBA" id="ARBA00064241"/>
    </source>
</evidence>
<sequence length="2811" mass="304646">MGRRRWLCVQPCFLWLGCLALCAQGAAGQQKPPPRVRPAGGAGGSFPAAAHREEGAGSAGRVRRRGQQDVLRGPNVCGSRFHSYCCPGWKTLPGGNQCIVPICRNSCGDGFCSRPNMCTCASGQISPTCGPKSTQQCSIRCMNGGTCADDRCQCQKGYIGAYCGQPVCEKGCQNGGRCIGPNRCACVYGFTGPQCERDYRTGPCFTQVNNQMCQGQLTGIVCTKTLCCATIGRAWGHPCEMCPAQPQPCRRGFIPNIRTGACQDIDECSIIPGICEGGECSNTVGSYFCICPRGYVTSMDGSRCIDQRASTCFSSLVNGRCAQELPGRFTKMQCCCESGRCWAIGSVPEMCPVRGSGEWLGNGFLPGGNGNGYSPGGAGFIPIPGSNGFSPSVGGAGVGTGGQSPTGNGPIITGLSKYLHYYDLLISFDSFYFLFFFIFLYVDECTSNPCSNGDCVNTPGSYYCKCHTGFQRTPTKQACIDIDECIQNGVLCKNGRCVNTDGSFQCICNAGFELTTDGKNCVDHDECTTTNMCLNGMCINEDGSFKCICKPGFVLAPNGRYCTDIDECQTSGICMNGHCINTEGSFRCECPPGLAVGVDGRVCVDTHMRSTCYGGIKKGACVRPFPGAVTKSECCCANPDYGFGEPCHPCPAQNSGFSYVSVSGCFLSYVNTDINECALDPDICSNGICENLRGSYRCNCNSGYEPDPSGRNCVDIDECSVNGLLCDNGLCRNTPGSYSCTCPKGYVFSTETDTCEDINECESSPCVNGACRNNLGSFNCECSPGSKLDSTGLICIDSLKGTCWLNIQDSRCEVNINGATLKSECCATLGAAWGSPCERCELDTACSRGFARVKGVTCEDVNECDVFPGVCPNGRCVNSRGSFHCECPEGLTLDGTGRVCLDIRMEQCYLKWDEDECIQSVPGKFRMDACCCAVGAAWGSDCEECPKPGTKEYESLCPRGPGFSNRGDILTGRPFYKDINECKVFPGMCMNGKCRNTIGSFKCRCNSGFALDMEERNCTDIDECRISPDLCGSGTCVNTPGSFECECFDGYESGFMMMKNCMDIDECERNPLLCRGGTCVNTEGSFQCDCPVGHELSPSHEECIDVNECSLSDNLCRNGKCVNMIGTYQCSCNSGYQATSDRQGCVDIDECMIMNGGCDTHCTNSEGSYECSCSDGYALMPDVRTCADIDECENNPDICDGGQCTNIPGEYRCLCYDGFMASMDMKTCIDVNECDLNSNICMFGECENTKGSFICHCQLGYSVKKGTTGCTDVDECEIGAHNCDMHASCVNVPGSFKCSCREGWVGNGIKCIDLDECSNGTHQCSVNAQCVNTPGSYRCACAEGFTGDGFTCSDVDECAENVNLCENGQCLNVPGAYRCECEMGFTPSSDSKSCQDIDECSFQNICVFGTCNNLPGMFHCICDDGYELDRTGGNCTDIDECADPINCVNGLCVNTPGRYECNCPPDFQLNPTGVGCVDNRVGNCYLKYGPRGDGSLSCNTEIGVGVSRSSCCCSLGKAWGNPCETCPPVNSTEYNTLCPGGEGFRPNPITIILEDIDECQELPGLCQGGNCINTFGSFQCECPKGYYLSEETRICEDIDECVAHPGVCGPGTCYNTLGNYTCICPPEYMQVNGGHNCMDMRKSFCYRSYNGTSCENELPFNVTKRMCCCTYNVGKAWNKPCEPCPTPGTAEFKNICGNIPGFTFDIHTGKAVDIDECKEIPGICANGVCINQIGSFRCECPTGFSYNDLLLVCEDIDECSNGDNLCQRNADCINSPGSYRCECAAGFKLSPNGACVDRNECLEIPNVCSHGLCVDMQGSYQCICHNGFKASQDQTMCMDVDECERHPCGNGTCKNTVGSYNCLCYPGFELTHNNDCMDIDECSSFFGQVCRNGRCFNEIGSFKCLCNEGYELTLDGKNCIDTNECVALPGSCSPGTCQNLEGSFRCICPPGYEVKSESCIDINECNEDPNICLFGSCTNTPGGFQCICPTGFVLSDNGRRCFDTRQSFCFTNFENGKCSVPKAFNTTKAKCCCSKMPGEGWGDPCELCPKEEEVAFQDLCPYGHGTIPGIDDTREDVNECLESPGICSNGHCINTDGSFRCECPMGYNLDFTGVHCIDTDECSIGNPCGNGTCTNVVGSFECNCHDGFEPGPMMNCEDINECAQNPLLCAFRCINTYGFYECTCPVGYELREDQKMCKDLDECAEGLHDCESRGMMCKNLIGTFMCICPPGMTRRPDGEGCTDENECRTKPGICENGRCMNVIGSYRCECNEGFLSSPSGIECLDNRQGFCFAEVLQTMCQMASSSRNLVTKSECCCDGGRGWGNQCELCPLPGTTQYKKLCPHGPGYTTDGRDIDECKVMPNLCRNGQCINTMGSFRCFCKVGYTTDISSTSCVDLDECSQSPKPCNFICKNSEGSYQCSCPRGYILQEDGKTCKDLDECQTKQHNCQFLCVNTLGGFTCKCPPGFTQHHTACIDNNECGSQPLLCGSKGICQNTPGSFTCECQRGFSLDSTGLNCEDVDECDGNHRCQHGCQNILGGYRCGCPQGYIQHYQWNQCVDENECSNPNTCGSASCYNTLGSYKCACPSGFSYDQFSSACHDVNECSSTKNPCNYGCSNTEGGYLCGCPPGYYRVGQGHCISGMGFHKGQYLPLDGDADEENALSPEACYECKINGYSKKENRKKRSINDTQISLESLDMDSPLKMRVNISRLDNKEHILELMPAIEPLTNHVRYIISHGNDDGIFQIHQRDGLSYLHTAKKKSVPGTYTLEITSIPLYKKKELKKLEDSNEDNYLLGELGEALRMRLWLELY</sequence>
<dbReference type="FunFam" id="2.10.25.10:FF:000141">
    <property type="entry name" value="Fibrillin 2"/>
    <property type="match status" value="1"/>
</dbReference>
<comment type="function">
    <text evidence="12">Fibrillins are structural components of 10-12 nm extracellular calcium-binding microfibrils, which occur either in association with elastin or in elastin-free bundles. Fibrillin-2-containing microfibrils regulate the early process of elastic fiber assembly. Regulates osteoblast maturation by controlling TGF-beta bioavailability and calibrating TGF-beta and BMP levels, respectively.</text>
</comment>
<feature type="domain" description="EGF-like" evidence="18">
    <location>
        <begin position="715"/>
        <end position="756"/>
    </location>
</feature>
<organism evidence="20 21">
    <name type="scientific">Anser brachyrhynchus</name>
    <name type="common">Pink-footed goose</name>
    <dbReference type="NCBI Taxonomy" id="132585"/>
    <lineage>
        <taxon>Eukaryota</taxon>
        <taxon>Metazoa</taxon>
        <taxon>Chordata</taxon>
        <taxon>Craniata</taxon>
        <taxon>Vertebrata</taxon>
        <taxon>Euteleostomi</taxon>
        <taxon>Archelosauria</taxon>
        <taxon>Archosauria</taxon>
        <taxon>Dinosauria</taxon>
        <taxon>Saurischia</taxon>
        <taxon>Theropoda</taxon>
        <taxon>Coelurosauria</taxon>
        <taxon>Aves</taxon>
        <taxon>Neognathae</taxon>
        <taxon>Galloanserae</taxon>
        <taxon>Anseriformes</taxon>
        <taxon>Anatidae</taxon>
        <taxon>Anserinae</taxon>
        <taxon>Anser</taxon>
    </lineage>
</organism>
<accession>A0A8B9D073</accession>
<evidence type="ECO:0000256" key="1">
    <source>
        <dbReference type="ARBA" id="ARBA00004498"/>
    </source>
</evidence>
<dbReference type="FunFam" id="2.10.25.10:FF:000058">
    <property type="entry name" value="Fibrillin 2"/>
    <property type="match status" value="1"/>
</dbReference>
<dbReference type="Ensembl" id="ENSABRT00000038689.1">
    <property type="protein sequence ID" value="ENSABRP00000027727.1"/>
    <property type="gene ID" value="ENSABRG00000023027.1"/>
</dbReference>
<keyword evidence="8" id="KW-0106">Calcium</keyword>
<evidence type="ECO:0000256" key="3">
    <source>
        <dbReference type="ARBA" id="ARBA00022525"/>
    </source>
</evidence>
<feature type="domain" description="EGF-like" evidence="18">
    <location>
        <begin position="1597"/>
        <end position="1638"/>
    </location>
</feature>
<dbReference type="FunFam" id="3.90.290.10:FF:000008">
    <property type="entry name" value="Fibrillin 3"/>
    <property type="match status" value="1"/>
</dbReference>
<evidence type="ECO:0000256" key="14">
    <source>
        <dbReference type="ARBA" id="ARBA00069508"/>
    </source>
</evidence>
<dbReference type="FunFam" id="2.10.25.10:FF:000014">
    <property type="entry name" value="Latent-transforming growth factor beta-binding protein 3"/>
    <property type="match status" value="1"/>
</dbReference>
<dbReference type="FunFam" id="3.90.290.10:FF:000011">
    <property type="entry name" value="Fibrillin 2"/>
    <property type="match status" value="1"/>
</dbReference>
<evidence type="ECO:0000256" key="9">
    <source>
        <dbReference type="ARBA" id="ARBA00023157"/>
    </source>
</evidence>
<dbReference type="FunFam" id="2.10.25.10:FF:000107">
    <property type="entry name" value="Fibrillin 2"/>
    <property type="match status" value="1"/>
</dbReference>
<dbReference type="FunFam" id="2.10.25.10:FF:000096">
    <property type="entry name" value="Putative fibrillin 2"/>
    <property type="match status" value="1"/>
</dbReference>
<dbReference type="FunFam" id="2.10.25.10:FF:000087">
    <property type="entry name" value="Fibrillin 2"/>
    <property type="match status" value="1"/>
</dbReference>
<keyword evidence="21" id="KW-1185">Reference proteome</keyword>
<feature type="domain" description="EGF-like" evidence="18">
    <location>
        <begin position="1188"/>
        <end position="1229"/>
    </location>
</feature>
<reference evidence="20" key="2">
    <citation type="submission" date="2025-09" db="UniProtKB">
        <authorList>
            <consortium name="Ensembl"/>
        </authorList>
    </citation>
    <scope>IDENTIFICATION</scope>
</reference>
<dbReference type="FunFam" id="2.10.25.10:FF:000086">
    <property type="entry name" value="Fibrillin 2"/>
    <property type="match status" value="1"/>
</dbReference>
<dbReference type="FunFam" id="2.10.25.10:FF:000264">
    <property type="entry name" value="Fibrillin 2"/>
    <property type="match status" value="1"/>
</dbReference>
<feature type="domain" description="TB" evidence="19">
    <location>
        <begin position="310"/>
        <end position="356"/>
    </location>
</feature>
<feature type="domain" description="EGF-like" evidence="18">
    <location>
        <begin position="1921"/>
        <end position="1960"/>
    </location>
</feature>
<reference evidence="20" key="1">
    <citation type="submission" date="2025-08" db="UniProtKB">
        <authorList>
            <consortium name="Ensembl"/>
        </authorList>
    </citation>
    <scope>IDENTIFICATION</scope>
</reference>
<dbReference type="InterPro" id="IPR036773">
    <property type="entry name" value="TB_dom_sf"/>
</dbReference>
<dbReference type="Proteomes" id="UP000694426">
    <property type="component" value="Unplaced"/>
</dbReference>
<dbReference type="FunFam" id="3.90.290.10:FF:000003">
    <property type="entry name" value="Fibrillin 3"/>
    <property type="match status" value="1"/>
</dbReference>
<feature type="chain" id="PRO_5034389292" description="Fibrillin-2" evidence="17">
    <location>
        <begin position="29"/>
        <end position="2811"/>
    </location>
</feature>
<dbReference type="FunFam" id="2.10.25.10:FF:000159">
    <property type="entry name" value="Fibrillin 2"/>
    <property type="match status" value="1"/>
</dbReference>
<feature type="domain" description="EGF-like" evidence="18">
    <location>
        <begin position="523"/>
        <end position="563"/>
    </location>
</feature>
<dbReference type="FunFam" id="2.10.25.10:FF:000244">
    <property type="entry name" value="Fibrillin-1"/>
    <property type="match status" value="1"/>
</dbReference>
<dbReference type="PROSITE" id="PS51364">
    <property type="entry name" value="TB"/>
    <property type="match status" value="9"/>
</dbReference>
<dbReference type="PROSITE" id="PS51257">
    <property type="entry name" value="PROKAR_LIPOPROTEIN"/>
    <property type="match status" value="1"/>
</dbReference>
<feature type="domain" description="EGF-like" evidence="18">
    <location>
        <begin position="1755"/>
        <end position="1796"/>
    </location>
</feature>
<feature type="domain" description="EGF-like" evidence="18">
    <location>
        <begin position="1020"/>
        <end position="1062"/>
    </location>
</feature>
<dbReference type="Pfam" id="PF07645">
    <property type="entry name" value="EGF_CA"/>
    <property type="match status" value="32"/>
</dbReference>
<evidence type="ECO:0000256" key="5">
    <source>
        <dbReference type="ARBA" id="ARBA00022536"/>
    </source>
</evidence>
<dbReference type="PROSITE" id="PS00022">
    <property type="entry name" value="EGF_1"/>
    <property type="match status" value="1"/>
</dbReference>
<keyword evidence="6 17" id="KW-0732">Signal</keyword>
<evidence type="ECO:0000256" key="11">
    <source>
        <dbReference type="ARBA" id="ARBA00053574"/>
    </source>
</evidence>
<feature type="domain" description="TB" evidence="19">
    <location>
        <begin position="906"/>
        <end position="957"/>
    </location>
</feature>
<dbReference type="FunFam" id="2.10.25.10:FF:000010">
    <property type="entry name" value="Pro-epidermal growth factor"/>
    <property type="match status" value="2"/>
</dbReference>
<feature type="domain" description="EGF-like" evidence="18">
    <location>
        <begin position="264"/>
        <end position="305"/>
    </location>
</feature>
<evidence type="ECO:0000256" key="15">
    <source>
        <dbReference type="PROSITE-ProRule" id="PRU00076"/>
    </source>
</evidence>
<evidence type="ECO:0000256" key="12">
    <source>
        <dbReference type="ARBA" id="ARBA00054421"/>
    </source>
</evidence>
<evidence type="ECO:0000313" key="20">
    <source>
        <dbReference type="Ensembl" id="ENSABRP00000027727.1"/>
    </source>
</evidence>
<feature type="domain" description="EGF-like" evidence="18">
    <location>
        <begin position="860"/>
        <end position="901"/>
    </location>
</feature>
<dbReference type="FunFam" id="2.10.25.10:FF:000003">
    <property type="entry name" value="fibrillin-1 isoform X1"/>
    <property type="match status" value="14"/>
</dbReference>
<evidence type="ECO:0000259" key="18">
    <source>
        <dbReference type="PROSITE" id="PS50026"/>
    </source>
</evidence>
<dbReference type="InterPro" id="IPR049883">
    <property type="entry name" value="NOTCH1_EGF-like"/>
</dbReference>
<dbReference type="FunFam" id="2.10.25.10:FF:000196">
    <property type="entry name" value="Fibrillin 2"/>
    <property type="match status" value="1"/>
</dbReference>
<dbReference type="PROSITE" id="PS50026">
    <property type="entry name" value="EGF_3"/>
    <property type="match status" value="39"/>
</dbReference>
<gene>
    <name evidence="20" type="primary">FBN2</name>
</gene>
<feature type="domain" description="EGF-like" evidence="18">
    <location>
        <begin position="2199"/>
        <end position="2242"/>
    </location>
</feature>
<feature type="region of interest" description="Disordered" evidence="16">
    <location>
        <begin position="32"/>
        <end position="66"/>
    </location>
</feature>
<dbReference type="PROSITE" id="PS01187">
    <property type="entry name" value="EGF_CA"/>
    <property type="match status" value="17"/>
</dbReference>
<dbReference type="Pfam" id="PF00683">
    <property type="entry name" value="TB"/>
    <property type="match status" value="9"/>
</dbReference>
<feature type="domain" description="EGF-like" evidence="18">
    <location>
        <begin position="1555"/>
        <end position="1596"/>
    </location>
</feature>
<dbReference type="PROSITE" id="PS00010">
    <property type="entry name" value="ASX_HYDROXYL"/>
    <property type="match status" value="41"/>
</dbReference>
<feature type="domain" description="TB" evidence="19">
    <location>
        <begin position="801"/>
        <end position="840"/>
    </location>
</feature>
<feature type="domain" description="EGF-like" evidence="18">
    <location>
        <begin position="1713"/>
        <end position="1754"/>
    </location>
</feature>
<feature type="domain" description="EGF-like" evidence="18">
    <location>
        <begin position="2243"/>
        <end position="2284"/>
    </location>
</feature>
<feature type="domain" description="EGF-like" evidence="18">
    <location>
        <begin position="564"/>
        <end position="604"/>
    </location>
</feature>
<feature type="domain" description="EGF-like" evidence="18">
    <location>
        <begin position="1272"/>
        <end position="1312"/>
    </location>
</feature>
<dbReference type="FunFam" id="3.90.290.10:FF:000006">
    <property type="entry name" value="Fibrillin 2"/>
    <property type="match status" value="1"/>
</dbReference>
<comment type="caution">
    <text evidence="15">Lacks conserved residue(s) required for the propagation of feature annotation.</text>
</comment>
<dbReference type="Gene3D" id="2.10.25.10">
    <property type="entry name" value="Laminin"/>
    <property type="match status" value="44"/>
</dbReference>
<evidence type="ECO:0000256" key="7">
    <source>
        <dbReference type="ARBA" id="ARBA00022737"/>
    </source>
</evidence>
<dbReference type="InterPro" id="IPR052080">
    <property type="entry name" value="vWF_C/EGF_Fibrillin"/>
</dbReference>
<dbReference type="PROSITE" id="PS01186">
    <property type="entry name" value="EGF_2"/>
    <property type="match status" value="27"/>
</dbReference>
<dbReference type="FunFam" id="3.90.290.10:FF:000009">
    <property type="entry name" value="Fibrillin 2"/>
    <property type="match status" value="1"/>
</dbReference>
<feature type="disulfide bond" evidence="15">
    <location>
        <begin position="168"/>
        <end position="178"/>
    </location>
</feature>
<evidence type="ECO:0000256" key="8">
    <source>
        <dbReference type="ARBA" id="ARBA00022837"/>
    </source>
</evidence>
<dbReference type="FunFam" id="2.10.25.10:FF:000005">
    <property type="entry name" value="Fibrillin 2"/>
    <property type="match status" value="1"/>
</dbReference>
<dbReference type="Pfam" id="PF14670">
    <property type="entry name" value="FXa_inhibition"/>
    <property type="match status" value="1"/>
</dbReference>
<proteinExistence type="inferred from homology"/>
<feature type="domain" description="EGF-like" evidence="18">
    <location>
        <begin position="1797"/>
        <end position="1834"/>
    </location>
</feature>
<dbReference type="PIRSF" id="PIRSF036312">
    <property type="entry name" value="Fibrillin"/>
    <property type="match status" value="1"/>
</dbReference>